<dbReference type="PATRIC" id="fig|113653.22.peg.1858"/>
<dbReference type="InterPro" id="IPR033705">
    <property type="entry name" value="Anticodon_Ia_Val"/>
</dbReference>
<dbReference type="PANTHER" id="PTHR11946:SF93">
    <property type="entry name" value="VALINE--TRNA LIGASE, CHLOROPLASTIC_MITOCHONDRIAL 2"/>
    <property type="match status" value="1"/>
</dbReference>
<protein>
    <recommendedName>
        <fullName evidence="11">Valine--tRNA ligase</fullName>
        <ecNumber evidence="11">6.1.1.9</ecNumber>
    </recommendedName>
    <alternativeName>
        <fullName evidence="11">Valyl-tRNA synthetase</fullName>
        <shortName evidence="11">ValRS</shortName>
    </alternativeName>
</protein>
<dbReference type="InterPro" id="IPR009080">
    <property type="entry name" value="tRNAsynth_Ia_anticodon-bd"/>
</dbReference>
<dbReference type="KEGG" id="gah:GAH_01890"/>
<evidence type="ECO:0000256" key="5">
    <source>
        <dbReference type="ARBA" id="ARBA00022840"/>
    </source>
</evidence>
<evidence type="ECO:0000256" key="6">
    <source>
        <dbReference type="ARBA" id="ARBA00022917"/>
    </source>
</evidence>
<evidence type="ECO:0000256" key="1">
    <source>
        <dbReference type="ARBA" id="ARBA00004496"/>
    </source>
</evidence>
<comment type="domain">
    <text evidence="11">ValRS has two distinct active sites: one for aminoacylation and one for editing. The misactivated threonine is translocated from the active site to the editing site.</text>
</comment>
<comment type="catalytic activity">
    <reaction evidence="8 11">
        <text>tRNA(Val) + L-valine + ATP = L-valyl-tRNA(Val) + AMP + diphosphate</text>
        <dbReference type="Rhea" id="RHEA:10704"/>
        <dbReference type="Rhea" id="RHEA-COMP:9672"/>
        <dbReference type="Rhea" id="RHEA-COMP:9708"/>
        <dbReference type="ChEBI" id="CHEBI:30616"/>
        <dbReference type="ChEBI" id="CHEBI:33019"/>
        <dbReference type="ChEBI" id="CHEBI:57762"/>
        <dbReference type="ChEBI" id="CHEBI:78442"/>
        <dbReference type="ChEBI" id="CHEBI:78537"/>
        <dbReference type="ChEBI" id="CHEBI:456215"/>
        <dbReference type="EC" id="6.1.1.9"/>
    </reaction>
</comment>
<dbReference type="InterPro" id="IPR022874">
    <property type="entry name" value="Valine-tRNA_ligase_type_2"/>
</dbReference>
<dbReference type="AlphaFoldDB" id="A0A0F7IC78"/>
<accession>A0A0F7IC78</accession>
<feature type="domain" description="Aminoacyl-tRNA synthetase class Ia" evidence="12">
    <location>
        <begin position="13"/>
        <end position="544"/>
    </location>
</feature>
<dbReference type="RefSeq" id="WP_048096348.1">
    <property type="nucleotide sequence ID" value="NZ_CP011267.1"/>
</dbReference>
<dbReference type="SUPFAM" id="SSF52374">
    <property type="entry name" value="Nucleotidylyl transferase"/>
    <property type="match status" value="1"/>
</dbReference>
<dbReference type="Gene3D" id="3.30.720.200">
    <property type="match status" value="1"/>
</dbReference>
<dbReference type="InterPro" id="IPR002300">
    <property type="entry name" value="aa-tRNA-synth_Ia"/>
</dbReference>
<dbReference type="NCBIfam" id="TIGR00422">
    <property type="entry name" value="valS"/>
    <property type="match status" value="1"/>
</dbReference>
<feature type="binding site" evidence="11">
    <location>
        <position position="519"/>
    </location>
    <ligand>
        <name>ATP</name>
        <dbReference type="ChEBI" id="CHEBI:30616"/>
    </ligand>
</feature>
<dbReference type="HOGENOM" id="CLU_001493_0_2_2"/>
<keyword evidence="3 11" id="KW-0436">Ligase</keyword>
<feature type="short sequence motif" description="'HIGH' region" evidence="11">
    <location>
        <begin position="41"/>
        <end position="51"/>
    </location>
</feature>
<dbReference type="Pfam" id="PF00133">
    <property type="entry name" value="tRNA-synt_1"/>
    <property type="match status" value="1"/>
</dbReference>
<gene>
    <name evidence="11" type="primary">valS</name>
    <name evidence="14" type="ORF">GAH_01890</name>
</gene>
<evidence type="ECO:0000256" key="4">
    <source>
        <dbReference type="ARBA" id="ARBA00022741"/>
    </source>
</evidence>
<dbReference type="PRINTS" id="PR00986">
    <property type="entry name" value="TRNASYNTHVAL"/>
</dbReference>
<dbReference type="CDD" id="cd00817">
    <property type="entry name" value="ValRS_core"/>
    <property type="match status" value="1"/>
</dbReference>
<keyword evidence="6 11" id="KW-0648">Protein biosynthesis</keyword>
<dbReference type="GO" id="GO:0002161">
    <property type="term" value="F:aminoacyl-tRNA deacylase activity"/>
    <property type="evidence" value="ECO:0007669"/>
    <property type="project" value="InterPro"/>
</dbReference>
<feature type="short sequence motif" description="'KMSKS' region" evidence="11">
    <location>
        <begin position="516"/>
        <end position="520"/>
    </location>
</feature>
<keyword evidence="5 11" id="KW-0067">ATP-binding</keyword>
<dbReference type="Pfam" id="PF08264">
    <property type="entry name" value="Anticodon_1"/>
    <property type="match status" value="1"/>
</dbReference>
<keyword evidence="2 11" id="KW-0963">Cytoplasm</keyword>
<evidence type="ECO:0000256" key="2">
    <source>
        <dbReference type="ARBA" id="ARBA00022490"/>
    </source>
</evidence>
<dbReference type="Proteomes" id="UP000034723">
    <property type="component" value="Chromosome"/>
</dbReference>
<sequence>MEKEYHAQKVEEKWVEKWKDEMYYFDWNSEKPHFIIDTPPPYPTGTFHIGNALNWCYIDFIARYKRMKGYEVMFPQGWDCHGLPTEVKVEEMYGIKKSDVPREKFRELCVKFTEENIEKMRRTMRRLGFSIDWSKEYITMYPEYYRKTQVSFVRMYNKGLIYRGEHPVIHCPRCETTIALAEIEYKSGKTKLNYIKFDDDVIIATTRPELIPACVAVAVHPEDERYRDVVGKVVRVPGTGHEVKVIADDEVDPEYGTGMVMICTFGDRQDVRWWKKHKLELRDVLTRDGRLNEKAGKYRGLTIPEAREKILEDLKREGRLLRQEEVDHNVGVCWRCKTPVEIVAEKQWFVKIDKERILEEARKIKWVPEHMFSRLESWVESMEWDWVISRQRVFATPIPVWYCKNCGETVVAKEEWLPVDPTKDMPREPCPKCRGTEFEGEDDVLDTWMDSSITPLAITGWPDDQKEYPTHLRPQGHDIIRTWAFYTILRSLALTGQIPWYEIVINGMVLGEDGRKMSKSLGNVISPEEVIEKYGADAMRQWAAIGGVMGTDVIFSWKEVVAASRFQQKFWSILRFAMPHLEGYVPEESHRKYLRDADRWILSKLNRLIAEVDGAMGEYNFSQALKAIRGFTWYEFADNYIELVKNRLYSGTEEEKIPAKYTLHKVISALIRMLAPITPFLAEETWQIFSGEGSVHLQSYPEADESLIDERAERRGELIKSIVEAVRRYKHDNGIALNAPLGKMLVFTSEEIDVRDVAGALNAQVELIREMPEIETRVAELKPKFSILGPKFRDRVRMVLQAVQKLSEEEMLKLIKDGRVTVDVGGEKIELEKDWFDVRLEKVVSGRDVDVVETENALIIIEKGE</sequence>
<dbReference type="Gene3D" id="1.10.730.10">
    <property type="entry name" value="Isoleucyl-tRNA Synthetase, Domain 1"/>
    <property type="match status" value="1"/>
</dbReference>
<evidence type="ECO:0000256" key="11">
    <source>
        <dbReference type="HAMAP-Rule" id="MF_02005"/>
    </source>
</evidence>
<reference evidence="14 15" key="1">
    <citation type="submission" date="2015-04" db="EMBL/GenBank/DDBJ databases">
        <title>The complete genome sequence of the hyperthermophilic, obligate iron-reducing archaeon Geoglobus ahangari strain 234T.</title>
        <authorList>
            <person name="Manzella M.P."/>
            <person name="Holmes D.E."/>
            <person name="Rocheleau J.M."/>
            <person name="Chung A."/>
            <person name="Reguera G."/>
            <person name="Kashefi K."/>
        </authorList>
    </citation>
    <scope>NUCLEOTIDE SEQUENCE [LARGE SCALE GENOMIC DNA]</scope>
    <source>
        <strain evidence="14 15">234</strain>
    </source>
</reference>
<dbReference type="FunFam" id="1.10.730.10:FF:000033">
    <property type="entry name" value="Valine--tRNA ligase"/>
    <property type="match status" value="1"/>
</dbReference>
<dbReference type="CDD" id="cd07962">
    <property type="entry name" value="Anticodon_Ia_Val"/>
    <property type="match status" value="1"/>
</dbReference>
<keyword evidence="4 11" id="KW-0547">Nucleotide-binding</keyword>
<dbReference type="InterPro" id="IPR014729">
    <property type="entry name" value="Rossmann-like_a/b/a_fold"/>
</dbReference>
<dbReference type="GO" id="GO:0005524">
    <property type="term" value="F:ATP binding"/>
    <property type="evidence" value="ECO:0007669"/>
    <property type="project" value="UniProtKB-UniRule"/>
</dbReference>
<keyword evidence="7 11" id="KW-0030">Aminoacyl-tRNA synthetase</keyword>
<evidence type="ECO:0000259" key="13">
    <source>
        <dbReference type="Pfam" id="PF08264"/>
    </source>
</evidence>
<dbReference type="InParanoid" id="A0A0F7IC78"/>
<evidence type="ECO:0000259" key="12">
    <source>
        <dbReference type="Pfam" id="PF00133"/>
    </source>
</evidence>
<dbReference type="EC" id="6.1.1.9" evidence="11"/>
<organism evidence="14 15">
    <name type="scientific">Geoglobus ahangari</name>
    <dbReference type="NCBI Taxonomy" id="113653"/>
    <lineage>
        <taxon>Archaea</taxon>
        <taxon>Methanobacteriati</taxon>
        <taxon>Methanobacteriota</taxon>
        <taxon>Archaeoglobi</taxon>
        <taxon>Archaeoglobales</taxon>
        <taxon>Archaeoglobaceae</taxon>
        <taxon>Geoglobus</taxon>
    </lineage>
</organism>
<name>A0A0F7IC78_9EURY</name>
<evidence type="ECO:0000256" key="9">
    <source>
        <dbReference type="ARBA" id="ARBA00055630"/>
    </source>
</evidence>
<dbReference type="GO" id="GO:0004832">
    <property type="term" value="F:valine-tRNA ligase activity"/>
    <property type="evidence" value="ECO:0007669"/>
    <property type="project" value="UniProtKB-UniRule"/>
</dbReference>
<dbReference type="STRING" id="113653.GAH_01890"/>
<evidence type="ECO:0000256" key="7">
    <source>
        <dbReference type="ARBA" id="ARBA00023146"/>
    </source>
</evidence>
<comment type="similarity">
    <text evidence="10 11">Belongs to the class-I aminoacyl-tRNA synthetase family. ValS type 2 subfamily.</text>
</comment>
<dbReference type="OrthoDB" id="23906at2157"/>
<evidence type="ECO:0000313" key="14">
    <source>
        <dbReference type="EMBL" id="AKG90833.1"/>
    </source>
</evidence>
<dbReference type="HAMAP" id="MF_02005">
    <property type="entry name" value="Val_tRNA_synth_type2"/>
    <property type="match status" value="1"/>
</dbReference>
<dbReference type="FunCoup" id="A0A0F7IC78">
    <property type="interactions" value="146"/>
</dbReference>
<evidence type="ECO:0000256" key="8">
    <source>
        <dbReference type="ARBA" id="ARBA00047552"/>
    </source>
</evidence>
<dbReference type="GO" id="GO:0006438">
    <property type="term" value="P:valyl-tRNA aminoacylation"/>
    <property type="evidence" value="ECO:0007669"/>
    <property type="project" value="UniProtKB-UniRule"/>
</dbReference>
<dbReference type="SUPFAM" id="SSF47323">
    <property type="entry name" value="Anticodon-binding domain of a subclass of class I aminoacyl-tRNA synthetases"/>
    <property type="match status" value="1"/>
</dbReference>
<dbReference type="GO" id="GO:0005829">
    <property type="term" value="C:cytosol"/>
    <property type="evidence" value="ECO:0007669"/>
    <property type="project" value="TreeGrafter"/>
</dbReference>
<dbReference type="PROSITE" id="PS00178">
    <property type="entry name" value="AA_TRNA_LIGASE_I"/>
    <property type="match status" value="1"/>
</dbReference>
<dbReference type="PANTHER" id="PTHR11946">
    <property type="entry name" value="VALYL-TRNA SYNTHETASES"/>
    <property type="match status" value="1"/>
</dbReference>
<dbReference type="InterPro" id="IPR002303">
    <property type="entry name" value="Valyl-tRNA_ligase"/>
</dbReference>
<evidence type="ECO:0000313" key="15">
    <source>
        <dbReference type="Proteomes" id="UP000034723"/>
    </source>
</evidence>
<dbReference type="InterPro" id="IPR001412">
    <property type="entry name" value="aa-tRNA-synth_I_CS"/>
</dbReference>
<feature type="domain" description="Methionyl/Valyl/Leucyl/Isoleucyl-tRNA synthetase anticodon-binding" evidence="13">
    <location>
        <begin position="598"/>
        <end position="741"/>
    </location>
</feature>
<comment type="function">
    <text evidence="9 11">Catalyzes the attachment of valine to tRNA(Val). As ValRS can inadvertently accommodate and process structurally similar amino acids such as threonine, to avoid such errors, it has a 'posttransfer' editing activity that hydrolyzes mischarged Thr-tRNA(Val) in a tRNA-dependent manner.</text>
</comment>
<dbReference type="InterPro" id="IPR013155">
    <property type="entry name" value="M/V/L/I-tRNA-synth_anticd-bd"/>
</dbReference>
<dbReference type="FunFam" id="3.40.50.620:FF:000192">
    <property type="entry name" value="Valine--tRNA ligase"/>
    <property type="match status" value="1"/>
</dbReference>
<dbReference type="SUPFAM" id="SSF50677">
    <property type="entry name" value="ValRS/IleRS/LeuRS editing domain"/>
    <property type="match status" value="1"/>
</dbReference>
<comment type="subcellular location">
    <subcellularLocation>
        <location evidence="1 11">Cytoplasm</location>
    </subcellularLocation>
</comment>
<evidence type="ECO:0000256" key="10">
    <source>
        <dbReference type="ARBA" id="ARBA00061452"/>
    </source>
</evidence>
<keyword evidence="15" id="KW-1185">Reference proteome</keyword>
<proteinExistence type="inferred from homology"/>
<dbReference type="InterPro" id="IPR009008">
    <property type="entry name" value="Val/Leu/Ile-tRNA-synth_edit"/>
</dbReference>
<evidence type="ECO:0000256" key="3">
    <source>
        <dbReference type="ARBA" id="ARBA00022598"/>
    </source>
</evidence>
<dbReference type="GeneID" id="24804456"/>
<dbReference type="NCBIfam" id="NF009687">
    <property type="entry name" value="PRK13208.1"/>
    <property type="match status" value="1"/>
</dbReference>
<dbReference type="EMBL" id="CP011267">
    <property type="protein sequence ID" value="AKG90833.1"/>
    <property type="molecule type" value="Genomic_DNA"/>
</dbReference>
<dbReference type="Gene3D" id="3.40.50.620">
    <property type="entry name" value="HUPs"/>
    <property type="match status" value="2"/>
</dbReference>